<geneLocation type="plasmid" evidence="11 12">
    <name>p1unnamed</name>
</geneLocation>
<feature type="transmembrane region" description="Helical" evidence="7">
    <location>
        <begin position="130"/>
        <end position="150"/>
    </location>
</feature>
<feature type="transmembrane region" description="Helical" evidence="7">
    <location>
        <begin position="269"/>
        <end position="285"/>
    </location>
</feature>
<proteinExistence type="predicted"/>
<dbReference type="EMBL" id="CP093366">
    <property type="protein sequence ID" value="UQS81428.1"/>
    <property type="molecule type" value="Genomic_DNA"/>
</dbReference>
<evidence type="ECO:0000256" key="2">
    <source>
        <dbReference type="ARBA" id="ARBA00022448"/>
    </source>
</evidence>
<feature type="transmembrane region" description="Helical" evidence="7">
    <location>
        <begin position="69"/>
        <end position="89"/>
    </location>
</feature>
<feature type="transmembrane region" description="Helical" evidence="7">
    <location>
        <begin position="156"/>
        <end position="176"/>
    </location>
</feature>
<dbReference type="PROSITE" id="PS50850">
    <property type="entry name" value="MFS"/>
    <property type="match status" value="1"/>
</dbReference>
<gene>
    <name evidence="10" type="ORF">MOO45_04140</name>
    <name evidence="9" type="ORF">MOO45_04155</name>
    <name evidence="11" type="ORF">MOO45_08110</name>
</gene>
<evidence type="ECO:0000256" key="1">
    <source>
        <dbReference type="ARBA" id="ARBA00004651"/>
    </source>
</evidence>
<feature type="transmembrane region" description="Helical" evidence="7">
    <location>
        <begin position="35"/>
        <end position="57"/>
    </location>
</feature>
<keyword evidence="4 7" id="KW-0812">Transmembrane</keyword>
<feature type="domain" description="Major facilitator superfamily (MFS) profile" evidence="8">
    <location>
        <begin position="7"/>
        <end position="390"/>
    </location>
</feature>
<dbReference type="Proteomes" id="UP000831495">
    <property type="component" value="Chromosome"/>
</dbReference>
<evidence type="ECO:0000256" key="3">
    <source>
        <dbReference type="ARBA" id="ARBA00022475"/>
    </source>
</evidence>
<dbReference type="EMBL" id="CP093366">
    <property type="protein sequence ID" value="UQS82839.1"/>
    <property type="molecule type" value="Genomic_DNA"/>
</dbReference>
<evidence type="ECO:0000313" key="11">
    <source>
        <dbReference type="EMBL" id="UQS82945.1"/>
    </source>
</evidence>
<dbReference type="SUPFAM" id="SSF103473">
    <property type="entry name" value="MFS general substrate transporter"/>
    <property type="match status" value="1"/>
</dbReference>
<keyword evidence="5 7" id="KW-1133">Transmembrane helix</keyword>
<dbReference type="Proteomes" id="UP000831495">
    <property type="component" value="Plasmid p1unnamed"/>
</dbReference>
<accession>A0ABY4PBA6</accession>
<keyword evidence="2" id="KW-0813">Transport</keyword>
<feature type="transmembrane region" description="Helical" evidence="7">
    <location>
        <begin position="9"/>
        <end position="29"/>
    </location>
</feature>
<evidence type="ECO:0000313" key="9">
    <source>
        <dbReference type="EMBL" id="UQS81428.1"/>
    </source>
</evidence>
<feature type="transmembrane region" description="Helical" evidence="7">
    <location>
        <begin position="95"/>
        <end position="118"/>
    </location>
</feature>
<dbReference type="PANTHER" id="PTHR43124">
    <property type="entry name" value="PURINE EFFLUX PUMP PBUE"/>
    <property type="match status" value="1"/>
</dbReference>
<dbReference type="InterPro" id="IPR020846">
    <property type="entry name" value="MFS_dom"/>
</dbReference>
<dbReference type="Gene3D" id="1.20.1250.20">
    <property type="entry name" value="MFS general substrate transporter like domains"/>
    <property type="match status" value="1"/>
</dbReference>
<feature type="transmembrane region" description="Helical" evidence="7">
    <location>
        <begin position="237"/>
        <end position="257"/>
    </location>
</feature>
<feature type="transmembrane region" description="Helical" evidence="7">
    <location>
        <begin position="362"/>
        <end position="380"/>
    </location>
</feature>
<comment type="subcellular location">
    <subcellularLocation>
        <location evidence="1">Cell membrane</location>
        <topology evidence="1">Multi-pass membrane protein</topology>
    </subcellularLocation>
</comment>
<feature type="transmembrane region" description="Helical" evidence="7">
    <location>
        <begin position="291"/>
        <end position="308"/>
    </location>
</feature>
<feature type="transmembrane region" description="Helical" evidence="7">
    <location>
        <begin position="204"/>
        <end position="225"/>
    </location>
</feature>
<evidence type="ECO:0000313" key="10">
    <source>
        <dbReference type="EMBL" id="UQS82839.1"/>
    </source>
</evidence>
<dbReference type="Pfam" id="PF07690">
    <property type="entry name" value="MFS_1"/>
    <property type="match status" value="1"/>
</dbReference>
<keyword evidence="11" id="KW-0614">Plasmid</keyword>
<dbReference type="InterPro" id="IPR011701">
    <property type="entry name" value="MFS"/>
</dbReference>
<evidence type="ECO:0000313" key="12">
    <source>
        <dbReference type="Proteomes" id="UP000831495"/>
    </source>
</evidence>
<dbReference type="EMBL" id="CP093367">
    <property type="protein sequence ID" value="UQS82945.1"/>
    <property type="molecule type" value="Genomic_DNA"/>
</dbReference>
<keyword evidence="3" id="KW-1003">Cell membrane</keyword>
<feature type="transmembrane region" description="Helical" evidence="7">
    <location>
        <begin position="328"/>
        <end position="350"/>
    </location>
</feature>
<dbReference type="PANTHER" id="PTHR43124:SF3">
    <property type="entry name" value="CHLORAMPHENICOL EFFLUX PUMP RV0191"/>
    <property type="match status" value="1"/>
</dbReference>
<name>A0ABY4PBA6_9LACO</name>
<dbReference type="InterPro" id="IPR036259">
    <property type="entry name" value="MFS_trans_sf"/>
</dbReference>
<keyword evidence="12" id="KW-1185">Reference proteome</keyword>
<organism evidence="10 12">
    <name type="scientific">Bombilactobacillus folatiphilus</name>
    <dbReference type="NCBI Taxonomy" id="2923362"/>
    <lineage>
        <taxon>Bacteria</taxon>
        <taxon>Bacillati</taxon>
        <taxon>Bacillota</taxon>
        <taxon>Bacilli</taxon>
        <taxon>Lactobacillales</taxon>
        <taxon>Lactobacillaceae</taxon>
        <taxon>Bombilactobacillus</taxon>
    </lineage>
</organism>
<dbReference type="CDD" id="cd17324">
    <property type="entry name" value="MFS_NepI_like"/>
    <property type="match status" value="1"/>
</dbReference>
<evidence type="ECO:0000256" key="4">
    <source>
        <dbReference type="ARBA" id="ARBA00022692"/>
    </source>
</evidence>
<dbReference type="RefSeq" id="WP_249513689.1">
    <property type="nucleotide sequence ID" value="NZ_CP093366.1"/>
</dbReference>
<reference evidence="10" key="1">
    <citation type="journal article" date="2022" name="Int. J. Syst. Evol. Microbiol.">
        <title>Apilactobacillus apisilvae sp. nov., Nicolia spurrieriana gen. nov. sp. nov., Bombilactobacillus folatiphilus sp. nov. and Bombilactobacillus thymidiniphilus sp. nov., four new lactic acid bacterial isolates from stingless bees Tetragonula carbonaria and Austroplebeia australis.</title>
        <authorList>
            <person name="Oliphant S.A."/>
            <person name="Watson-Haigh N.S."/>
            <person name="Sumby K.M."/>
            <person name="Gardner J."/>
            <person name="Groom S."/>
            <person name="Jiranek V."/>
        </authorList>
    </citation>
    <scope>NUCLEOTIDE SEQUENCE</scope>
    <source>
        <strain evidence="10">SG4_D2</strain>
        <plasmid evidence="11 12">p1unnamed</plasmid>
    </source>
</reference>
<evidence type="ECO:0000256" key="5">
    <source>
        <dbReference type="ARBA" id="ARBA00022989"/>
    </source>
</evidence>
<evidence type="ECO:0000259" key="8">
    <source>
        <dbReference type="PROSITE" id="PS50850"/>
    </source>
</evidence>
<evidence type="ECO:0000256" key="6">
    <source>
        <dbReference type="ARBA" id="ARBA00023136"/>
    </source>
</evidence>
<protein>
    <submittedName>
        <fullName evidence="10">MFS transporter</fullName>
    </submittedName>
</protein>
<keyword evidence="6 7" id="KW-0472">Membrane</keyword>
<dbReference type="InterPro" id="IPR050189">
    <property type="entry name" value="MFS_Efflux_Transporters"/>
</dbReference>
<sequence>MKKFYLQSWALILLSFVLGFSEFIIIGILDDLAHQFNVTVATAGSLVTIFALVYAFSTPVITSLLKNNLYHALLVLIGIFILGNLVTVIAPNYSWLVISRIIVALVSGSLVSLAMTFAAKIAPMEKKAWLVSWIFSGFSIASVFGVPLGTWISTTWGWRITFVTIVLFSIIALILIMKVLPHQLNQTQADSVWKQFIIFKDPRIFLSVGIIMFSLAGVYVFYTYLRPILSQTLGFNHQTITFLLVAYGLMSLLSNQFSGKIANKHGLKIMPWYYAIEFFVLLFMPKLLTNQLLGVIDILCVGFLMYLINSPIQLHIMGIAEKEYPQSLVLSSSINSIFSNLGISLGSAVGGIVTLQFKVQDIGAGGVVFTVVTFVLVLALNHVNRKQSSKVQ</sequence>
<evidence type="ECO:0000256" key="7">
    <source>
        <dbReference type="SAM" id="Phobius"/>
    </source>
</evidence>